<evidence type="ECO:0000256" key="1">
    <source>
        <dbReference type="SAM" id="MobiDB-lite"/>
    </source>
</evidence>
<evidence type="ECO:0000313" key="3">
    <source>
        <dbReference type="Proteomes" id="UP001497522"/>
    </source>
</evidence>
<feature type="compositionally biased region" description="Polar residues" evidence="1">
    <location>
        <begin position="293"/>
        <end position="309"/>
    </location>
</feature>
<feature type="region of interest" description="Disordered" evidence="1">
    <location>
        <begin position="71"/>
        <end position="123"/>
    </location>
</feature>
<feature type="region of interest" description="Disordered" evidence="1">
    <location>
        <begin position="718"/>
        <end position="797"/>
    </location>
</feature>
<dbReference type="PANTHER" id="PTHR37241">
    <property type="entry name" value="NEUROFILAMENT HEAVY PROTEIN"/>
    <property type="match status" value="1"/>
</dbReference>
<gene>
    <name evidence="2" type="ORF">CSSPJE1EN2_LOCUS595</name>
</gene>
<accession>A0ABP1A514</accession>
<name>A0ABP1A514_9BRYO</name>
<evidence type="ECO:0008006" key="4">
    <source>
        <dbReference type="Google" id="ProtNLM"/>
    </source>
</evidence>
<feature type="region of interest" description="Disordered" evidence="1">
    <location>
        <begin position="290"/>
        <end position="309"/>
    </location>
</feature>
<dbReference type="EMBL" id="OZ023702">
    <property type="protein sequence ID" value="CAK9857600.1"/>
    <property type="molecule type" value="Genomic_DNA"/>
</dbReference>
<proteinExistence type="predicted"/>
<sequence length="954" mass="103712">MESFELDCGGRCRESFETDEFYETIQAPKFHDFTVPEEEPAIDPEAWFNGTNPGVIKKVVAAAGATEVDSSGLQNPKFHKGVDSKTADVHSSLPGSLHQVPSKIPAPEKGVSTAGGGKIPKGSVTVSVSPLMTESLRNGNNVHSNPSSQPIVVEKLTEALKSMSMATHWQPSENDDPNPATGNSRNSPAVTPSKPGKHSRIKPPAVLSEALVVSCTTSLKNAEITLPSSGPQITIPVHKETVGLADGASNILEHGNLKACDAVLSSKKDTPGKGAGIAAAKPLKSKLGEARSSPATFHHSTSQQPSTTAVPAAICKTPVKEPAPKVSEACSEHVKVAACNAVTASPYSGHHCRSSRCAANDPNYNSPASIPRKKYLMARQGVPGSRMLFHFDRTKEDQEAGKVQNDLQQKGDPSDICNMSEVKVLMDNNPEEVVDVTTDLFVDKKDTAVQESLDKQHPAVQQEVSEESIRSQSAQLGQGFPESCNPTDIQHLEGHEERILKDNDPEEVVAVAADLFFDGKVMVVQESLDKQHAVVVQEEIADESIMSQSALLVQGSQESCNPTDIQHLEGHEERILKDNDPEEVVAVAADLFFDEKVMVVQESLDKQHAVVVQEEIADESIMSQSALLVQGSQESCNPTDIQHLVGQQEERERLLFEQLVQELQESCNPEVKTDFHGGDGHIDSGEACSGEDGTCNPEVETKALVPESETLFGESIKYAPSAPEGPQYFEDLSTIPSPEGTEKGGLMSQEGEAEQQQPTMSLVSQSGRKRKSQELGDEVGSKKADDSLQMSSHHSKTHRKEALCACTTYLQKKTTNPRPFRLRTQERGALKELEFNKKVEEYLAAREGFHSAFQGLAVLGTRVEGKPLQQGINDPSSQPNHLVFGANQADFAEQQVQEKQDPAKRHKQILIHTQKMPAFDHPFKPHRSTKKLTVPQEFKFHAINGTRTCTLHSR</sequence>
<dbReference type="PANTHER" id="PTHR37241:SF1">
    <property type="entry name" value="NEUROFILAMENT HEAVY PROTEIN"/>
    <property type="match status" value="1"/>
</dbReference>
<evidence type="ECO:0000313" key="2">
    <source>
        <dbReference type="EMBL" id="CAK9857600.1"/>
    </source>
</evidence>
<organism evidence="2 3">
    <name type="scientific">Sphagnum jensenii</name>
    <dbReference type="NCBI Taxonomy" id="128206"/>
    <lineage>
        <taxon>Eukaryota</taxon>
        <taxon>Viridiplantae</taxon>
        <taxon>Streptophyta</taxon>
        <taxon>Embryophyta</taxon>
        <taxon>Bryophyta</taxon>
        <taxon>Sphagnophytina</taxon>
        <taxon>Sphagnopsida</taxon>
        <taxon>Sphagnales</taxon>
        <taxon>Sphagnaceae</taxon>
        <taxon>Sphagnum</taxon>
    </lineage>
</organism>
<feature type="region of interest" description="Disordered" evidence="1">
    <location>
        <begin position="167"/>
        <end position="203"/>
    </location>
</feature>
<protein>
    <recommendedName>
        <fullName evidence="4">TPX2 central domain-containing protein</fullName>
    </recommendedName>
</protein>
<keyword evidence="3" id="KW-1185">Reference proteome</keyword>
<feature type="compositionally biased region" description="Polar residues" evidence="1">
    <location>
        <begin position="754"/>
        <end position="766"/>
    </location>
</feature>
<reference evidence="2 3" key="1">
    <citation type="submission" date="2024-03" db="EMBL/GenBank/DDBJ databases">
        <authorList>
            <consortium name="ELIXIR-Norway"/>
            <consortium name="Elixir Norway"/>
        </authorList>
    </citation>
    <scope>NUCLEOTIDE SEQUENCE [LARGE SCALE GENOMIC DNA]</scope>
</reference>
<dbReference type="Proteomes" id="UP001497522">
    <property type="component" value="Chromosome 1"/>
</dbReference>
<feature type="compositionally biased region" description="Polar residues" evidence="1">
    <location>
        <begin position="180"/>
        <end position="190"/>
    </location>
</feature>